<accession>A0A251UUK3</accession>
<sequence>MLLLLLRCLMRWCVVPLMLVEQGHKAVRALVLWTMVGRSIGDFNRMRGRTTCGFSRIIVLIHGIFREVVLWTKRNESRSVVAGCRKVEGCSGRFLSLARTSVGRMVLNCARLSALLARTGLFFAEALRSSSLKEVLYLMVQLRDRYG</sequence>
<reference evidence="2" key="1">
    <citation type="journal article" date="2017" name="Nature">
        <title>The sunflower genome provides insights into oil metabolism, flowering and Asterid evolution.</title>
        <authorList>
            <person name="Badouin H."/>
            <person name="Gouzy J."/>
            <person name="Grassa C.J."/>
            <person name="Murat F."/>
            <person name="Staton S.E."/>
            <person name="Cottret L."/>
            <person name="Lelandais-Briere C."/>
            <person name="Owens G.L."/>
            <person name="Carrere S."/>
            <person name="Mayjonade B."/>
            <person name="Legrand L."/>
            <person name="Gill N."/>
            <person name="Kane N.C."/>
            <person name="Bowers J.E."/>
            <person name="Hubner S."/>
            <person name="Bellec A."/>
            <person name="Berard A."/>
            <person name="Berges H."/>
            <person name="Blanchet N."/>
            <person name="Boniface M.C."/>
            <person name="Brunel D."/>
            <person name="Catrice O."/>
            <person name="Chaidir N."/>
            <person name="Claudel C."/>
            <person name="Donnadieu C."/>
            <person name="Faraut T."/>
            <person name="Fievet G."/>
            <person name="Helmstetter N."/>
            <person name="King M."/>
            <person name="Knapp S.J."/>
            <person name="Lai Z."/>
            <person name="Le Paslier M.C."/>
            <person name="Lippi Y."/>
            <person name="Lorenzon L."/>
            <person name="Mandel J.R."/>
            <person name="Marage G."/>
            <person name="Marchand G."/>
            <person name="Marquand E."/>
            <person name="Bret-Mestries E."/>
            <person name="Morien E."/>
            <person name="Nambeesan S."/>
            <person name="Nguyen T."/>
            <person name="Pegot-Espagnet P."/>
            <person name="Pouilly N."/>
            <person name="Raftis F."/>
            <person name="Sallet E."/>
            <person name="Schiex T."/>
            <person name="Thomas J."/>
            <person name="Vandecasteele C."/>
            <person name="Vares D."/>
            <person name="Vear F."/>
            <person name="Vautrin S."/>
            <person name="Crespi M."/>
            <person name="Mangin B."/>
            <person name="Burke J.M."/>
            <person name="Salse J."/>
            <person name="Munos S."/>
            <person name="Vincourt P."/>
            <person name="Rieseberg L.H."/>
            <person name="Langlade N.B."/>
        </authorList>
    </citation>
    <scope>NUCLEOTIDE SEQUENCE [LARGE SCALE GENOMIC DNA]</scope>
    <source>
        <strain evidence="2">cv. SF193</strain>
    </source>
</reference>
<organism evidence="1 2">
    <name type="scientific">Helianthus annuus</name>
    <name type="common">Common sunflower</name>
    <dbReference type="NCBI Taxonomy" id="4232"/>
    <lineage>
        <taxon>Eukaryota</taxon>
        <taxon>Viridiplantae</taxon>
        <taxon>Streptophyta</taxon>
        <taxon>Embryophyta</taxon>
        <taxon>Tracheophyta</taxon>
        <taxon>Spermatophyta</taxon>
        <taxon>Magnoliopsida</taxon>
        <taxon>eudicotyledons</taxon>
        <taxon>Gunneridae</taxon>
        <taxon>Pentapetalae</taxon>
        <taxon>asterids</taxon>
        <taxon>campanulids</taxon>
        <taxon>Asterales</taxon>
        <taxon>Asteraceae</taxon>
        <taxon>Asteroideae</taxon>
        <taxon>Heliantheae alliance</taxon>
        <taxon>Heliantheae</taxon>
        <taxon>Helianthus</taxon>
    </lineage>
</organism>
<dbReference type="EMBL" id="CM007893">
    <property type="protein sequence ID" value="OTG27035.1"/>
    <property type="molecule type" value="Genomic_DNA"/>
</dbReference>
<gene>
    <name evidence="1" type="ORF">HannXRQ_Chr04g0095631</name>
</gene>
<protein>
    <submittedName>
        <fullName evidence="1">Uncharacterized protein</fullName>
    </submittedName>
</protein>
<dbReference type="InParanoid" id="A0A251UUK3"/>
<dbReference type="AlphaFoldDB" id="A0A251UUK3"/>
<dbReference type="Proteomes" id="UP000215914">
    <property type="component" value="Chromosome 4"/>
</dbReference>
<proteinExistence type="predicted"/>
<name>A0A251UUK3_HELAN</name>
<keyword evidence="2" id="KW-1185">Reference proteome</keyword>
<evidence type="ECO:0000313" key="1">
    <source>
        <dbReference type="EMBL" id="OTG27035.1"/>
    </source>
</evidence>
<evidence type="ECO:0000313" key="2">
    <source>
        <dbReference type="Proteomes" id="UP000215914"/>
    </source>
</evidence>